<name>A0A1Q2KXQ4_9BACL</name>
<dbReference type="InterPro" id="IPR015867">
    <property type="entry name" value="N-reg_PII/ATP_PRibTrfase_C"/>
</dbReference>
<organism evidence="6 7">
    <name type="scientific">Planococcus lenghuensis</name>
    <dbReference type="NCBI Taxonomy" id="2213202"/>
    <lineage>
        <taxon>Bacteria</taxon>
        <taxon>Bacillati</taxon>
        <taxon>Bacillota</taxon>
        <taxon>Bacilli</taxon>
        <taxon>Bacillales</taxon>
        <taxon>Caryophanaceae</taxon>
        <taxon>Planococcus</taxon>
    </lineage>
</organism>
<proteinExistence type="inferred from homology"/>
<dbReference type="AlphaFoldDB" id="A0A1Q2KXQ4"/>
<comment type="similarity">
    <text evidence="1 4">Belongs to the GTP cyclohydrolase I type 2/NIF3 family.</text>
</comment>
<dbReference type="PANTHER" id="PTHR13799:SF14">
    <property type="entry name" value="GTP CYCLOHYDROLASE 1 TYPE 2 HOMOLOG"/>
    <property type="match status" value="1"/>
</dbReference>
<sequence>MKTPNGFEIIEQFEKWAPKHLALEGDPIGLQIGSLDKPVNRVLVTLDVNEEVADEAIEKKAELIICHHPPLFRPLKTVRTDQPQGALLEKLIKHDIAVYAAHTNLDVAEGGVNDMFAEALGLTDTKVLVPTYEEELVKLGVFVPESHEEALREALGKAGAGTIGDYEYCSYTLSGTGRFRPTEAAHPYLGEAGKLEVTHESKIEVVLRKHDTNRVVKAMIAAHPYEEPAYDIFTLANREKEMGLGRVGMLKNSMLLREFIEIVKKQLNVPAVRIVGDPDQEVKKVAVLGGDGNKYVQAAKFAGADVYVTGDLYYHTAHDARALGLAVIDPGHNTEKIMMKGVADRFNGKWACEFIPSDVNTEPFMFK</sequence>
<dbReference type="NCBIfam" id="TIGR00486">
    <property type="entry name" value="YbgI_SA1388"/>
    <property type="match status" value="1"/>
</dbReference>
<dbReference type="Pfam" id="PF01784">
    <property type="entry name" value="DUF34_NIF3"/>
    <property type="match status" value="1"/>
</dbReference>
<evidence type="ECO:0000256" key="2">
    <source>
        <dbReference type="ARBA" id="ARBA00022112"/>
    </source>
</evidence>
<evidence type="ECO:0000256" key="5">
    <source>
        <dbReference type="PIRSR" id="PIRSR602678-1"/>
    </source>
</evidence>
<dbReference type="EMBL" id="CP019640">
    <property type="protein sequence ID" value="AQQ52981.1"/>
    <property type="molecule type" value="Genomic_DNA"/>
</dbReference>
<keyword evidence="3 4" id="KW-0479">Metal-binding</keyword>
<dbReference type="Proteomes" id="UP000188184">
    <property type="component" value="Chromosome"/>
</dbReference>
<dbReference type="Gene3D" id="3.40.1390.30">
    <property type="entry name" value="NIF3 (NGG1p interacting factor 3)-like"/>
    <property type="match status" value="1"/>
</dbReference>
<gene>
    <name evidence="6" type="ORF">B0X71_07685</name>
</gene>
<dbReference type="FunFam" id="3.40.1390.30:FF:000001">
    <property type="entry name" value="GTP cyclohydrolase 1 type 2"/>
    <property type="match status" value="1"/>
</dbReference>
<reference evidence="6 7" key="1">
    <citation type="submission" date="2017-02" db="EMBL/GenBank/DDBJ databases">
        <title>The complete genomic sequence of a novel cold adapted crude oil-degrading bacterium Planococcus qaidamina Y42.</title>
        <authorList>
            <person name="Yang R."/>
        </authorList>
    </citation>
    <scope>NUCLEOTIDE SEQUENCE [LARGE SCALE GENOMIC DNA]</scope>
    <source>
        <strain evidence="6 7">Y42</strain>
    </source>
</reference>
<dbReference type="InterPro" id="IPR017221">
    <property type="entry name" value="DUF34/NIF3_bac"/>
</dbReference>
<dbReference type="InterPro" id="IPR036069">
    <property type="entry name" value="DUF34/NIF3_sf"/>
</dbReference>
<feature type="binding site" evidence="5">
    <location>
        <position position="68"/>
    </location>
    <ligand>
        <name>a divalent metal cation</name>
        <dbReference type="ChEBI" id="CHEBI:60240"/>
        <label>1</label>
    </ligand>
</feature>
<dbReference type="FunFam" id="3.30.70.120:FF:000006">
    <property type="entry name" value="GTP cyclohydrolase 1 type 2 homolog"/>
    <property type="match status" value="1"/>
</dbReference>
<evidence type="ECO:0000256" key="3">
    <source>
        <dbReference type="ARBA" id="ARBA00022723"/>
    </source>
</evidence>
<feature type="binding site" evidence="5">
    <location>
        <position position="106"/>
    </location>
    <ligand>
        <name>a divalent metal cation</name>
        <dbReference type="ChEBI" id="CHEBI:60240"/>
        <label>1</label>
    </ligand>
</feature>
<feature type="binding site" evidence="5">
    <location>
        <position position="332"/>
    </location>
    <ligand>
        <name>a divalent metal cation</name>
        <dbReference type="ChEBI" id="CHEBI:60240"/>
        <label>1</label>
    </ligand>
</feature>
<dbReference type="KEGG" id="pmar:B0X71_07685"/>
<keyword evidence="7" id="KW-1185">Reference proteome</keyword>
<evidence type="ECO:0000256" key="1">
    <source>
        <dbReference type="ARBA" id="ARBA00006964"/>
    </source>
</evidence>
<evidence type="ECO:0000313" key="6">
    <source>
        <dbReference type="EMBL" id="AQQ52981.1"/>
    </source>
</evidence>
<evidence type="ECO:0000256" key="4">
    <source>
        <dbReference type="PIRNR" id="PIRNR037489"/>
    </source>
</evidence>
<dbReference type="InterPro" id="IPR002678">
    <property type="entry name" value="DUF34/NIF3"/>
</dbReference>
<dbReference type="OrthoDB" id="9792792at2"/>
<accession>A0A1Q2KXQ4</accession>
<feature type="binding site" evidence="5">
    <location>
        <position position="335"/>
    </location>
    <ligand>
        <name>a divalent metal cation</name>
        <dbReference type="ChEBI" id="CHEBI:60240"/>
        <label>1</label>
    </ligand>
</feature>
<dbReference type="GO" id="GO:0005737">
    <property type="term" value="C:cytoplasm"/>
    <property type="evidence" value="ECO:0007669"/>
    <property type="project" value="TreeGrafter"/>
</dbReference>
<protein>
    <recommendedName>
        <fullName evidence="2 4">GTP cyclohydrolase 1 type 2 homolog</fullName>
    </recommendedName>
</protein>
<feature type="binding site" evidence="5">
    <location>
        <position position="67"/>
    </location>
    <ligand>
        <name>a divalent metal cation</name>
        <dbReference type="ChEBI" id="CHEBI:60240"/>
        <label>1</label>
    </ligand>
</feature>
<dbReference type="RefSeq" id="WP_077588864.1">
    <property type="nucleotide sequence ID" value="NZ_CP019640.1"/>
</dbReference>
<dbReference type="GO" id="GO:0046872">
    <property type="term" value="F:metal ion binding"/>
    <property type="evidence" value="ECO:0007669"/>
    <property type="project" value="UniProtKB-UniRule"/>
</dbReference>
<dbReference type="SUPFAM" id="SSF102705">
    <property type="entry name" value="NIF3 (NGG1p interacting factor 3)-like"/>
    <property type="match status" value="1"/>
</dbReference>
<evidence type="ECO:0000313" key="7">
    <source>
        <dbReference type="Proteomes" id="UP000188184"/>
    </source>
</evidence>
<dbReference type="PIRSF" id="PIRSF037489">
    <property type="entry name" value="UCP037489_NIF3_YqfO"/>
    <property type="match status" value="1"/>
</dbReference>
<dbReference type="Gene3D" id="3.30.70.120">
    <property type="match status" value="1"/>
</dbReference>
<dbReference type="PANTHER" id="PTHR13799">
    <property type="entry name" value="NGG1 INTERACTING FACTOR 3"/>
    <property type="match status" value="1"/>
</dbReference>